<dbReference type="InterPro" id="IPR035986">
    <property type="entry name" value="PKD_dom_sf"/>
</dbReference>
<sequence length="477" mass="53215">MATALKSLSIMNKMCLVPVLLLFSYANNIDFTAMGVNGMTVQFYDASILEDNLTINSYLWDFGDGETSKEKDPIHTYRVEGVYKVCLSINGLDPVCKEDTFFITKNGIMVRFDDTVWPNGNISTVSSPFGSRWKKSESRYDFHRGIDIPGNLDDPIVSIADGVVHSAYSENDPDNPFSSTTVVISHQMETPFFFKGKFIKNYYSLSSHLNSISPGIQQGAVVKKGDLIGGVGQTGQTIFNHNHFEIRVGVLCSIESQQNGGCSSSNPFSEVVDPHVNPLLFLDYFLYNTNSLKYEVVGNNPLKIKVKSNRLEIDFNEIEVVSGADNKLINFNDRQGIDPSNIDAAVFEDVGVDAGLYTDKGNEDYEVTFTLYSYSNFDEIRVKDIWNNPSSLSNEPQNDSTLRPYPNPADENIYLTALGENEVFSFQLFDSSGAFVKQGQLNGPIPIENLSSGVYYLKLISHDENSPEIRSYKILKK</sequence>
<dbReference type="InterPro" id="IPR013783">
    <property type="entry name" value="Ig-like_fold"/>
</dbReference>
<evidence type="ECO:0000256" key="1">
    <source>
        <dbReference type="ARBA" id="ARBA00022729"/>
    </source>
</evidence>
<keyword evidence="1" id="KW-0732">Signal</keyword>
<accession>A0A285MUJ6</accession>
<dbReference type="InterPro" id="IPR000601">
    <property type="entry name" value="PKD_dom"/>
</dbReference>
<name>A0A285MUJ6_9FLAO</name>
<keyword evidence="4" id="KW-1185">Reference proteome</keyword>
<dbReference type="InterPro" id="IPR050570">
    <property type="entry name" value="Cell_wall_metabolism_enzyme"/>
</dbReference>
<dbReference type="InterPro" id="IPR011055">
    <property type="entry name" value="Dup_hybrid_motif"/>
</dbReference>
<dbReference type="PANTHER" id="PTHR21666:SF270">
    <property type="entry name" value="MUREIN HYDROLASE ACTIVATOR ENVC"/>
    <property type="match status" value="1"/>
</dbReference>
<reference evidence="4" key="1">
    <citation type="submission" date="2017-09" db="EMBL/GenBank/DDBJ databases">
        <authorList>
            <person name="Varghese N."/>
            <person name="Submissions S."/>
        </authorList>
    </citation>
    <scope>NUCLEOTIDE SEQUENCE [LARGE SCALE GENOMIC DNA]</scope>
    <source>
        <strain evidence="4">DSM 25885</strain>
    </source>
</reference>
<proteinExistence type="predicted"/>
<dbReference type="PANTHER" id="PTHR21666">
    <property type="entry name" value="PEPTIDASE-RELATED"/>
    <property type="match status" value="1"/>
</dbReference>
<dbReference type="SUPFAM" id="SSF51261">
    <property type="entry name" value="Duplicated hybrid motif"/>
    <property type="match status" value="1"/>
</dbReference>
<dbReference type="GO" id="GO:0004222">
    <property type="term" value="F:metalloendopeptidase activity"/>
    <property type="evidence" value="ECO:0007669"/>
    <property type="project" value="TreeGrafter"/>
</dbReference>
<dbReference type="Proteomes" id="UP000219048">
    <property type="component" value="Unassembled WGS sequence"/>
</dbReference>
<dbReference type="Gene3D" id="2.70.70.10">
    <property type="entry name" value="Glucose Permease (Domain IIA)"/>
    <property type="match status" value="1"/>
</dbReference>
<dbReference type="InterPro" id="IPR016047">
    <property type="entry name" value="M23ase_b-sheet_dom"/>
</dbReference>
<dbReference type="EMBL" id="OBEH01000004">
    <property type="protein sequence ID" value="SNZ00845.1"/>
    <property type="molecule type" value="Genomic_DNA"/>
</dbReference>
<dbReference type="CDD" id="cd12797">
    <property type="entry name" value="M23_peptidase"/>
    <property type="match status" value="1"/>
</dbReference>
<dbReference type="NCBIfam" id="TIGR04183">
    <property type="entry name" value="Por_Secre_tail"/>
    <property type="match status" value="1"/>
</dbReference>
<dbReference type="Pfam" id="PF18962">
    <property type="entry name" value="Por_Secre_tail"/>
    <property type="match status" value="1"/>
</dbReference>
<dbReference type="Pfam" id="PF18911">
    <property type="entry name" value="PKD_4"/>
    <property type="match status" value="1"/>
</dbReference>
<dbReference type="Gene3D" id="2.60.40.10">
    <property type="entry name" value="Immunoglobulins"/>
    <property type="match status" value="1"/>
</dbReference>
<dbReference type="InterPro" id="IPR022409">
    <property type="entry name" value="PKD/Chitinase_dom"/>
</dbReference>
<dbReference type="InterPro" id="IPR026444">
    <property type="entry name" value="Secre_tail"/>
</dbReference>
<dbReference type="OrthoDB" id="1491481at2"/>
<organism evidence="3 4">
    <name type="scientific">Flagellimonas pacifica</name>
    <dbReference type="NCBI Taxonomy" id="1247520"/>
    <lineage>
        <taxon>Bacteria</taxon>
        <taxon>Pseudomonadati</taxon>
        <taxon>Bacteroidota</taxon>
        <taxon>Flavobacteriia</taxon>
        <taxon>Flavobacteriales</taxon>
        <taxon>Flavobacteriaceae</taxon>
        <taxon>Flagellimonas</taxon>
    </lineage>
</organism>
<gene>
    <name evidence="3" type="ORF">SAMN06265377_2672</name>
</gene>
<dbReference type="AlphaFoldDB" id="A0A285MUJ6"/>
<dbReference type="Pfam" id="PF01551">
    <property type="entry name" value="Peptidase_M23"/>
    <property type="match status" value="1"/>
</dbReference>
<dbReference type="CDD" id="cd00146">
    <property type="entry name" value="PKD"/>
    <property type="match status" value="1"/>
</dbReference>
<evidence type="ECO:0000313" key="3">
    <source>
        <dbReference type="EMBL" id="SNZ00845.1"/>
    </source>
</evidence>
<feature type="domain" description="PKD" evidence="2">
    <location>
        <begin position="57"/>
        <end position="90"/>
    </location>
</feature>
<evidence type="ECO:0000259" key="2">
    <source>
        <dbReference type="PROSITE" id="PS50093"/>
    </source>
</evidence>
<protein>
    <submittedName>
        <fullName evidence="3">Por secretion system C-terminal sorting domain-containing protein</fullName>
    </submittedName>
</protein>
<dbReference type="SMART" id="SM00089">
    <property type="entry name" value="PKD"/>
    <property type="match status" value="1"/>
</dbReference>
<evidence type="ECO:0000313" key="4">
    <source>
        <dbReference type="Proteomes" id="UP000219048"/>
    </source>
</evidence>
<dbReference type="PROSITE" id="PS50093">
    <property type="entry name" value="PKD"/>
    <property type="match status" value="1"/>
</dbReference>
<dbReference type="SUPFAM" id="SSF49299">
    <property type="entry name" value="PKD domain"/>
    <property type="match status" value="1"/>
</dbReference>